<dbReference type="OMA" id="FYLGTME"/>
<name>A0A0E9NDZ1_SAICN</name>
<evidence type="ECO:0000256" key="3">
    <source>
        <dbReference type="ARBA" id="ARBA00023054"/>
    </source>
</evidence>
<evidence type="ECO:0000313" key="9">
    <source>
        <dbReference type="Proteomes" id="UP000033140"/>
    </source>
</evidence>
<evidence type="ECO:0000256" key="2">
    <source>
        <dbReference type="ARBA" id="ARBA00022927"/>
    </source>
</evidence>
<reference evidence="8 9" key="3">
    <citation type="journal article" date="2015" name="Genome Announc.">
        <title>Draft Genome Sequence of the Archiascomycetous Yeast Saitoella complicata.</title>
        <authorList>
            <person name="Yamauchi K."/>
            <person name="Kondo S."/>
            <person name="Hamamoto M."/>
            <person name="Takahashi Y."/>
            <person name="Ogura Y."/>
            <person name="Hayashi T."/>
            <person name="Nishida H."/>
        </authorList>
    </citation>
    <scope>NUCLEOTIDE SEQUENCE [LARGE SCALE GENOMIC DNA]</scope>
    <source>
        <strain evidence="8 9">NRRL Y-17804</strain>
    </source>
</reference>
<dbReference type="GO" id="GO:0006886">
    <property type="term" value="P:intracellular protein transport"/>
    <property type="evidence" value="ECO:0007669"/>
    <property type="project" value="TreeGrafter"/>
</dbReference>
<feature type="region of interest" description="Disordered" evidence="6">
    <location>
        <begin position="1"/>
        <end position="35"/>
    </location>
</feature>
<reference evidence="8 9" key="2">
    <citation type="journal article" date="2014" name="J. Gen. Appl. Microbiol.">
        <title>The early diverging ascomycetous budding yeast Saitoella complicata has three histone deacetylases belonging to the Clr6, Hos2, and Rpd3 lineages.</title>
        <authorList>
            <person name="Nishida H."/>
            <person name="Matsumoto T."/>
            <person name="Kondo S."/>
            <person name="Hamamoto M."/>
            <person name="Yoshikawa H."/>
        </authorList>
    </citation>
    <scope>NUCLEOTIDE SEQUENCE [LARGE SCALE GENOMIC DNA]</scope>
    <source>
        <strain evidence="8 9">NRRL Y-17804</strain>
    </source>
</reference>
<dbReference type="Gene3D" id="3.30.1520.10">
    <property type="entry name" value="Phox-like domain"/>
    <property type="match status" value="1"/>
</dbReference>
<sequence>MDHSEQERGGSGEGRGQGEEQVQQLQQQQPQQKAHQIQYFLNTRVTAIERSGRKDPIIRFDAQTNLPRFRTTQFRDIRRTHAEIARFQEYLINANPECIVPPLPPPVTSAGAGTEEDERRVRIGVQNWLDRICANPVLIRDEEMVHFIESDFGYSPSISRHAPATGLRRHAIKQLAPPPDNSPLATSRPTIKQFYLSTLDTASKLEKLSKTRRTLSAAELEFGNRIGGMGGPEHHLGMSNAFRKLGKCVEKIADYHTVQATAESASLGDHLHLAASSALIAKETLTTRQILMRELIHAESTSRKQLATVTRLKASSSINTQKVDEALALLDEQKTFETNLAAKVTRVTSNLEEEVQAWTRATAKELLHAMRDHARRNIEAERRLLAAFEAVRPDIRSIDSSGGLSRLGRENLVRARSGSHLQARKGGPDTDPWSALPRASAAVTEREEPVKSGGVGVIGGVEERVDARNAASLLSNF</sequence>
<dbReference type="GO" id="GO:0032266">
    <property type="term" value="F:phosphatidylinositol-3-phosphate binding"/>
    <property type="evidence" value="ECO:0007669"/>
    <property type="project" value="TreeGrafter"/>
</dbReference>
<dbReference type="SMART" id="SM00312">
    <property type="entry name" value="PX"/>
    <property type="match status" value="1"/>
</dbReference>
<dbReference type="InterPro" id="IPR037907">
    <property type="entry name" value="Vps17_PX"/>
</dbReference>
<keyword evidence="2" id="KW-0653">Protein transport</keyword>
<keyword evidence="1" id="KW-0813">Transport</keyword>
<keyword evidence="9" id="KW-1185">Reference proteome</keyword>
<comment type="caution">
    <text evidence="8">The sequence shown here is derived from an EMBL/GenBank/DDBJ whole genome shotgun (WGS) entry which is preliminary data.</text>
</comment>
<dbReference type="SUPFAM" id="SSF64268">
    <property type="entry name" value="PX domain"/>
    <property type="match status" value="1"/>
</dbReference>
<dbReference type="PIRSF" id="PIRSF011791">
    <property type="entry name" value="Vps17"/>
    <property type="match status" value="1"/>
</dbReference>
<dbReference type="InterPro" id="IPR014461">
    <property type="entry name" value="Retromer_complex_Vps17"/>
</dbReference>
<gene>
    <name evidence="8" type="ORF">G7K_2252-t1</name>
</gene>
<evidence type="ECO:0000256" key="1">
    <source>
        <dbReference type="ARBA" id="ARBA00022448"/>
    </source>
</evidence>
<dbReference type="InterPro" id="IPR015404">
    <property type="entry name" value="Vps5_C"/>
</dbReference>
<dbReference type="AlphaFoldDB" id="A0A0E9NDZ1"/>
<dbReference type="STRING" id="698492.A0A0E9NDZ1"/>
<dbReference type="Pfam" id="PF09325">
    <property type="entry name" value="Vps5"/>
    <property type="match status" value="1"/>
</dbReference>
<feature type="region of interest" description="Disordered" evidence="6">
    <location>
        <begin position="415"/>
        <end position="454"/>
    </location>
</feature>
<dbReference type="GO" id="GO:0005768">
    <property type="term" value="C:endosome"/>
    <property type="evidence" value="ECO:0007669"/>
    <property type="project" value="TreeGrafter"/>
</dbReference>
<dbReference type="PANTHER" id="PTHR47433">
    <property type="entry name" value="VACUOLAR PROTEIN SORTING-ASSOCIATED PROTEIN 17"/>
    <property type="match status" value="1"/>
</dbReference>
<evidence type="ECO:0000256" key="5">
    <source>
        <dbReference type="ARBA" id="ARBA00073022"/>
    </source>
</evidence>
<protein>
    <recommendedName>
        <fullName evidence="5">Vacuolar protein sorting-associated protein 17</fullName>
    </recommendedName>
</protein>
<dbReference type="FunFam" id="3.30.1520.10:FF:000034">
    <property type="entry name" value="Vacuolar protein sorting-associated protein 17"/>
    <property type="match status" value="1"/>
</dbReference>
<dbReference type="RefSeq" id="XP_019025726.1">
    <property type="nucleotide sequence ID" value="XM_019169266.1"/>
</dbReference>
<dbReference type="InterPro" id="IPR053055">
    <property type="entry name" value="VPS17"/>
</dbReference>
<feature type="domain" description="PX" evidence="7">
    <location>
        <begin position="38"/>
        <end position="151"/>
    </location>
</feature>
<accession>A0A0E9NDZ1</accession>
<dbReference type="PANTHER" id="PTHR47433:SF1">
    <property type="entry name" value="VACUOLAR PROTEIN SORTING-ASSOCIATED PROTEIN 17"/>
    <property type="match status" value="1"/>
</dbReference>
<dbReference type="GO" id="GO:0030905">
    <property type="term" value="C:retromer, tubulation complex"/>
    <property type="evidence" value="ECO:0007669"/>
    <property type="project" value="TreeGrafter"/>
</dbReference>
<feature type="compositionally biased region" description="Basic and acidic residues" evidence="6">
    <location>
        <begin position="1"/>
        <end position="10"/>
    </location>
</feature>
<dbReference type="InterPro" id="IPR001683">
    <property type="entry name" value="PX_dom"/>
</dbReference>
<dbReference type="Pfam" id="PF00787">
    <property type="entry name" value="PX"/>
    <property type="match status" value="1"/>
</dbReference>
<feature type="compositionally biased region" description="Low complexity" evidence="6">
    <location>
        <begin position="19"/>
        <end position="35"/>
    </location>
</feature>
<proteinExistence type="inferred from homology"/>
<evidence type="ECO:0000256" key="4">
    <source>
        <dbReference type="ARBA" id="ARBA00060860"/>
    </source>
</evidence>
<dbReference type="CDD" id="cd06891">
    <property type="entry name" value="PX_Vps17p"/>
    <property type="match status" value="1"/>
</dbReference>
<evidence type="ECO:0000256" key="6">
    <source>
        <dbReference type="SAM" id="MobiDB-lite"/>
    </source>
</evidence>
<keyword evidence="3" id="KW-0175">Coiled coil</keyword>
<dbReference type="Proteomes" id="UP000033140">
    <property type="component" value="Unassembled WGS sequence"/>
</dbReference>
<reference evidence="8 9" key="1">
    <citation type="journal article" date="2011" name="J. Gen. Appl. Microbiol.">
        <title>Draft genome sequencing of the enigmatic yeast Saitoella complicata.</title>
        <authorList>
            <person name="Nishida H."/>
            <person name="Hamamoto M."/>
            <person name="Sugiyama J."/>
        </authorList>
    </citation>
    <scope>NUCLEOTIDE SEQUENCE [LARGE SCALE GENOMIC DNA]</scope>
    <source>
        <strain evidence="8 9">NRRL Y-17804</strain>
    </source>
</reference>
<comment type="similarity">
    <text evidence="4">Belongs to the VPS17 family.</text>
</comment>
<dbReference type="InterPro" id="IPR027267">
    <property type="entry name" value="AH/BAR_dom_sf"/>
</dbReference>
<evidence type="ECO:0000313" key="8">
    <source>
        <dbReference type="EMBL" id="GAO48064.1"/>
    </source>
</evidence>
<evidence type="ECO:0000259" key="7">
    <source>
        <dbReference type="SMART" id="SM00312"/>
    </source>
</evidence>
<dbReference type="GO" id="GO:0005829">
    <property type="term" value="C:cytosol"/>
    <property type="evidence" value="ECO:0007669"/>
    <property type="project" value="GOC"/>
</dbReference>
<dbReference type="GO" id="GO:0042147">
    <property type="term" value="P:retrograde transport, endosome to Golgi"/>
    <property type="evidence" value="ECO:0007669"/>
    <property type="project" value="InterPro"/>
</dbReference>
<dbReference type="OrthoDB" id="9976382at2759"/>
<organism evidence="8 9">
    <name type="scientific">Saitoella complicata (strain BCRC 22490 / CBS 7301 / JCM 7358 / NBRC 10748 / NRRL Y-17804)</name>
    <dbReference type="NCBI Taxonomy" id="698492"/>
    <lineage>
        <taxon>Eukaryota</taxon>
        <taxon>Fungi</taxon>
        <taxon>Dikarya</taxon>
        <taxon>Ascomycota</taxon>
        <taxon>Taphrinomycotina</taxon>
        <taxon>Taphrinomycotina incertae sedis</taxon>
        <taxon>Saitoella</taxon>
    </lineage>
</organism>
<dbReference type="EMBL" id="BACD03000012">
    <property type="protein sequence ID" value="GAO48064.1"/>
    <property type="molecule type" value="Genomic_DNA"/>
</dbReference>
<dbReference type="Gene3D" id="1.20.1270.60">
    <property type="entry name" value="Arfaptin homology (AH) domain/BAR domain"/>
    <property type="match status" value="1"/>
</dbReference>
<dbReference type="InterPro" id="IPR036871">
    <property type="entry name" value="PX_dom_sf"/>
</dbReference>